<name>A0ABY2ALY0_9GAMM</name>
<evidence type="ECO:0000313" key="1">
    <source>
        <dbReference type="EMBL" id="TCI02530.1"/>
    </source>
</evidence>
<keyword evidence="2" id="KW-1185">Reference proteome</keyword>
<dbReference type="EMBL" id="SJXE01000007">
    <property type="protein sequence ID" value="TCI02530.1"/>
    <property type="molecule type" value="Genomic_DNA"/>
</dbReference>
<comment type="caution">
    <text evidence="1">The sequence shown here is derived from an EMBL/GenBank/DDBJ whole genome shotgun (WGS) entry which is preliminary data.</text>
</comment>
<protein>
    <submittedName>
        <fullName evidence="1">Uncharacterized protein</fullName>
    </submittedName>
</protein>
<reference evidence="1 2" key="1">
    <citation type="submission" date="2019-02" db="EMBL/GenBank/DDBJ databases">
        <title>Corallincola luteus sp. nov., a marine bacterium isolated from surface sediment of Bohai Sea in China.</title>
        <authorList>
            <person name="Ren Q."/>
        </authorList>
    </citation>
    <scope>NUCLEOTIDE SEQUENCE [LARGE SCALE GENOMIC DNA]</scope>
    <source>
        <strain evidence="1 2">DASS28</strain>
    </source>
</reference>
<gene>
    <name evidence="1" type="ORF">EZV61_14350</name>
</gene>
<evidence type="ECO:0000313" key="2">
    <source>
        <dbReference type="Proteomes" id="UP000292554"/>
    </source>
</evidence>
<sequence>MTQFPENIAKMLQVIQDPEWQTKRQQCWDDSFKEYYEEDCSRKEYRWYHNYFMMGDLSNPPKDIIRGSGDHIRLFPVLNKVTISYLLETMEPAEVRPEQWQDMFSCLVGDLMSRRAIATESDYGEEQLHLLAEPEALALFDWLCGPDYQTELPLPVKVGKKQTSEFFKLEPLYVLISIINSHTRAINDYCAHPYRSLWLQRKSYGIHLFNQLSAEFFTQQRAERHDALGVDRFQKVIWPLLAGPCYSNVSTLPRYVQELNQLRSDFLAELIPHPDAKPTYDGLVKAFQAGQIPLKKKLWLTFTLDEEERAFWHQVCRQQMIDDGESSREFDNEYWHSSFGIHKVFAEILKNYSAEAVTLWELITKKHDIGKYQMCLYHCPHRDDFTHFIEVSNNDNIDEIESELVALFSKLPVQGIASWCWFDDMF</sequence>
<organism evidence="1 2">
    <name type="scientific">Corallincola luteus</name>
    <dbReference type="NCBI Taxonomy" id="1775177"/>
    <lineage>
        <taxon>Bacteria</taxon>
        <taxon>Pseudomonadati</taxon>
        <taxon>Pseudomonadota</taxon>
        <taxon>Gammaproteobacteria</taxon>
        <taxon>Alteromonadales</taxon>
        <taxon>Psychromonadaceae</taxon>
        <taxon>Corallincola</taxon>
    </lineage>
</organism>
<proteinExistence type="predicted"/>
<accession>A0ABY2ALY0</accession>
<dbReference type="Proteomes" id="UP000292554">
    <property type="component" value="Unassembled WGS sequence"/>
</dbReference>
<dbReference type="RefSeq" id="WP_131416428.1">
    <property type="nucleotide sequence ID" value="NZ_SJXE01000007.1"/>
</dbReference>